<evidence type="ECO:0000256" key="7">
    <source>
        <dbReference type="ARBA" id="ARBA00022842"/>
    </source>
</evidence>
<dbReference type="Pfam" id="PF02424">
    <property type="entry name" value="ApbE"/>
    <property type="match status" value="1"/>
</dbReference>
<dbReference type="GO" id="GO:0046872">
    <property type="term" value="F:metal ion binding"/>
    <property type="evidence" value="ECO:0007669"/>
    <property type="project" value="UniProtKB-UniRule"/>
</dbReference>
<dbReference type="RefSeq" id="WP_245883966.1">
    <property type="nucleotide sequence ID" value="NZ_LT960614.1"/>
</dbReference>
<proteinExistence type="inferred from homology"/>
<dbReference type="InterPro" id="IPR024932">
    <property type="entry name" value="ApbE"/>
</dbReference>
<evidence type="ECO:0000256" key="12">
    <source>
        <dbReference type="SAM" id="MobiDB-lite"/>
    </source>
</evidence>
<dbReference type="GO" id="GO:0016740">
    <property type="term" value="F:transferase activity"/>
    <property type="evidence" value="ECO:0007669"/>
    <property type="project" value="UniProtKB-UniRule"/>
</dbReference>
<dbReference type="SUPFAM" id="SSF143631">
    <property type="entry name" value="ApbE-like"/>
    <property type="match status" value="1"/>
</dbReference>
<evidence type="ECO:0000256" key="4">
    <source>
        <dbReference type="ARBA" id="ARBA00022679"/>
    </source>
</evidence>
<feature type="binding site" evidence="11">
    <location>
        <position position="277"/>
    </location>
    <ligand>
        <name>Mg(2+)</name>
        <dbReference type="ChEBI" id="CHEBI:18420"/>
    </ligand>
</feature>
<keyword evidence="6 10" id="KW-0274">FAD</keyword>
<dbReference type="EC" id="2.7.1.180" evidence="1 10"/>
<evidence type="ECO:0000256" key="11">
    <source>
        <dbReference type="PIRSR" id="PIRSR006268-2"/>
    </source>
</evidence>
<protein>
    <recommendedName>
        <fullName evidence="2 10">FAD:protein FMN transferase</fullName>
        <ecNumber evidence="1 10">2.7.1.180</ecNumber>
    </recommendedName>
    <alternativeName>
        <fullName evidence="8 10">Flavin transferase</fullName>
    </alternativeName>
</protein>
<evidence type="ECO:0000256" key="6">
    <source>
        <dbReference type="ARBA" id="ARBA00022827"/>
    </source>
</evidence>
<keyword evidence="3 10" id="KW-0285">Flavoprotein</keyword>
<feature type="binding site" evidence="11">
    <location>
        <position position="273"/>
    </location>
    <ligand>
        <name>Mg(2+)</name>
        <dbReference type="ChEBI" id="CHEBI:18420"/>
    </ligand>
</feature>
<keyword evidence="4 10" id="KW-0808">Transferase</keyword>
<evidence type="ECO:0000313" key="13">
    <source>
        <dbReference type="EMBL" id="SON57260.1"/>
    </source>
</evidence>
<feature type="region of interest" description="Disordered" evidence="12">
    <location>
        <begin position="316"/>
        <end position="336"/>
    </location>
</feature>
<evidence type="ECO:0000256" key="10">
    <source>
        <dbReference type="PIRNR" id="PIRNR006268"/>
    </source>
</evidence>
<dbReference type="Gene3D" id="3.10.520.10">
    <property type="entry name" value="ApbE-like domains"/>
    <property type="match status" value="1"/>
</dbReference>
<evidence type="ECO:0000256" key="1">
    <source>
        <dbReference type="ARBA" id="ARBA00011955"/>
    </source>
</evidence>
<dbReference type="EMBL" id="LT960614">
    <property type="protein sequence ID" value="SON57260.1"/>
    <property type="molecule type" value="Genomic_DNA"/>
</dbReference>
<feature type="binding site" evidence="11">
    <location>
        <position position="159"/>
    </location>
    <ligand>
        <name>Mg(2+)</name>
        <dbReference type="ChEBI" id="CHEBI:18420"/>
    </ligand>
</feature>
<reference evidence="14" key="1">
    <citation type="submission" date="2017-09" db="EMBL/GenBank/DDBJ databases">
        <title>Genome sequence of Nannocystis excedens DSM 71.</title>
        <authorList>
            <person name="Blom J."/>
        </authorList>
    </citation>
    <scope>NUCLEOTIDE SEQUENCE [LARGE SCALE GENOMIC DNA]</scope>
    <source>
        <strain evidence="14">type strain: E19</strain>
    </source>
</reference>
<evidence type="ECO:0000313" key="14">
    <source>
        <dbReference type="Proteomes" id="UP000223606"/>
    </source>
</evidence>
<feature type="compositionally biased region" description="Basic and acidic residues" evidence="12">
    <location>
        <begin position="1"/>
        <end position="16"/>
    </location>
</feature>
<evidence type="ECO:0000256" key="8">
    <source>
        <dbReference type="ARBA" id="ARBA00031306"/>
    </source>
</evidence>
<feature type="region of interest" description="Disordered" evidence="12">
    <location>
        <begin position="1"/>
        <end position="20"/>
    </location>
</feature>
<evidence type="ECO:0000256" key="5">
    <source>
        <dbReference type="ARBA" id="ARBA00022723"/>
    </source>
</evidence>
<organism evidence="13 14">
    <name type="scientific">Hartmannibacter diazotrophicus</name>
    <dbReference type="NCBI Taxonomy" id="1482074"/>
    <lineage>
        <taxon>Bacteria</taxon>
        <taxon>Pseudomonadati</taxon>
        <taxon>Pseudomonadota</taxon>
        <taxon>Alphaproteobacteria</taxon>
        <taxon>Hyphomicrobiales</taxon>
        <taxon>Pleomorphomonadaceae</taxon>
        <taxon>Hartmannibacter</taxon>
    </lineage>
</organism>
<name>A0A2C9DAR6_9HYPH</name>
<gene>
    <name evidence="13" type="primary">apbE</name>
    <name evidence="13" type="ORF">HDIA_3719</name>
</gene>
<keyword evidence="5 10" id="KW-0479">Metal-binding</keyword>
<keyword evidence="14" id="KW-1185">Reference proteome</keyword>
<dbReference type="Proteomes" id="UP000223606">
    <property type="component" value="Chromosome 1"/>
</dbReference>
<dbReference type="InterPro" id="IPR003374">
    <property type="entry name" value="ApbE-like_sf"/>
</dbReference>
<comment type="cofactor">
    <cofactor evidence="11">
        <name>Mg(2+)</name>
        <dbReference type="ChEBI" id="CHEBI:18420"/>
    </cofactor>
    <cofactor evidence="11">
        <name>Mn(2+)</name>
        <dbReference type="ChEBI" id="CHEBI:29035"/>
    </cofactor>
    <text evidence="11">Magnesium. Can also use manganese.</text>
</comment>
<dbReference type="PIRSF" id="PIRSF006268">
    <property type="entry name" value="ApbE"/>
    <property type="match status" value="1"/>
</dbReference>
<dbReference type="AlphaFoldDB" id="A0A2C9DAR6"/>
<evidence type="ECO:0000256" key="9">
    <source>
        <dbReference type="ARBA" id="ARBA00048540"/>
    </source>
</evidence>
<evidence type="ECO:0000256" key="3">
    <source>
        <dbReference type="ARBA" id="ARBA00022630"/>
    </source>
</evidence>
<dbReference type="PANTHER" id="PTHR30040:SF2">
    <property type="entry name" value="FAD:PROTEIN FMN TRANSFERASE"/>
    <property type="match status" value="1"/>
</dbReference>
<comment type="similarity">
    <text evidence="10">Belongs to the ApbE family.</text>
</comment>
<keyword evidence="13" id="KW-0449">Lipoprotein</keyword>
<comment type="catalytic activity">
    <reaction evidence="9 10">
        <text>L-threonyl-[protein] + FAD = FMN-L-threonyl-[protein] + AMP + H(+)</text>
        <dbReference type="Rhea" id="RHEA:36847"/>
        <dbReference type="Rhea" id="RHEA-COMP:11060"/>
        <dbReference type="Rhea" id="RHEA-COMP:11061"/>
        <dbReference type="ChEBI" id="CHEBI:15378"/>
        <dbReference type="ChEBI" id="CHEBI:30013"/>
        <dbReference type="ChEBI" id="CHEBI:57692"/>
        <dbReference type="ChEBI" id="CHEBI:74257"/>
        <dbReference type="ChEBI" id="CHEBI:456215"/>
        <dbReference type="EC" id="2.7.1.180"/>
    </reaction>
</comment>
<evidence type="ECO:0000256" key="2">
    <source>
        <dbReference type="ARBA" id="ARBA00016337"/>
    </source>
</evidence>
<dbReference type="PANTHER" id="PTHR30040">
    <property type="entry name" value="THIAMINE BIOSYNTHESIS LIPOPROTEIN APBE"/>
    <property type="match status" value="1"/>
</dbReference>
<sequence length="336" mass="35257">MSKTSIDHNETAEPRRVSLNGPTMGSRWTAVWFDDGLDDPLEIGADLIAAVGAVDNQMSTWKPGSDLMRLNRAGTGSWIEVPANLATVLDVSLRIGRASGGAFNIGVGRAVAEWGFGSHAGRPGDLAGTPATLSMDLLDVDALRSRVLKHGPMSLDLSGIAKGFGVDELARVLDEAGIASYLVGIDGEMRARGEKPDGSPWSVALERPDPAVRAIHGVVTLSDCAVATSGDYRHWREDETGRISHTVDPRTGQPVCSRLASVTVLAPSAMAADAAATALMVMGEDEGLAYAERQGLEALMIVRTETGELAEHGTGRFAPEAAPSTGIHARQASLEA</sequence>
<keyword evidence="7 10" id="KW-0460">Magnesium</keyword>
<accession>A0A2C9DAR6</accession>
<dbReference type="KEGG" id="hdi:HDIA_3719"/>